<feature type="active site" description="Charge relay system" evidence="5">
    <location>
        <position position="355"/>
    </location>
</feature>
<dbReference type="InterPro" id="IPR051048">
    <property type="entry name" value="Peptidase_S8/S53_subtilisin"/>
</dbReference>
<dbReference type="CDD" id="cd07473">
    <property type="entry name" value="Peptidases_S8_Subtilisin_like"/>
    <property type="match status" value="1"/>
</dbReference>
<dbReference type="PANTHER" id="PTHR43399">
    <property type="entry name" value="SUBTILISIN-RELATED"/>
    <property type="match status" value="1"/>
</dbReference>
<dbReference type="Gene3D" id="3.40.50.200">
    <property type="entry name" value="Peptidase S8/S53 domain"/>
    <property type="match status" value="1"/>
</dbReference>
<evidence type="ECO:0000256" key="1">
    <source>
        <dbReference type="ARBA" id="ARBA00011073"/>
    </source>
</evidence>
<dbReference type="InterPro" id="IPR022398">
    <property type="entry name" value="Peptidase_S8_His-AS"/>
</dbReference>
<dbReference type="InterPro" id="IPR034204">
    <property type="entry name" value="PfSUB1-like_cat_dom"/>
</dbReference>
<dbReference type="GO" id="GO:0006508">
    <property type="term" value="P:proteolysis"/>
    <property type="evidence" value="ECO:0007669"/>
    <property type="project" value="UniProtKB-KW"/>
</dbReference>
<feature type="active site" description="Charge relay system" evidence="5">
    <location>
        <position position="199"/>
    </location>
</feature>
<protein>
    <submittedName>
        <fullName evidence="8">Peptidase S8 and S53, subtilisin, kexin, sedolisin domain protein</fullName>
        <ecNumber evidence="8">3.4.-.-</ecNumber>
    </submittedName>
</protein>
<reference evidence="8 9" key="1">
    <citation type="submission" date="2015-02" db="EMBL/GenBank/DDBJ databases">
        <title>Single-cell genomics of uncultivated deep-branching MTB reveals a conserved set of magnetosome genes.</title>
        <authorList>
            <person name="Kolinko S."/>
            <person name="Richter M."/>
            <person name="Glockner F.O."/>
            <person name="Brachmann A."/>
            <person name="Schuler D."/>
        </authorList>
    </citation>
    <scope>NUCLEOTIDE SEQUENCE [LARGE SCALE GENOMIC DNA]</scope>
    <source>
        <strain evidence="8">SKK-01</strain>
    </source>
</reference>
<dbReference type="InterPro" id="IPR000209">
    <property type="entry name" value="Peptidase_S8/S53_dom"/>
</dbReference>
<dbReference type="PROSITE" id="PS00137">
    <property type="entry name" value="SUBTILASE_HIS"/>
    <property type="match status" value="1"/>
</dbReference>
<evidence type="ECO:0000313" key="9">
    <source>
        <dbReference type="Proteomes" id="UP000033428"/>
    </source>
</evidence>
<gene>
    <name evidence="8" type="ORF">OMAG_001183</name>
</gene>
<dbReference type="Pfam" id="PF00082">
    <property type="entry name" value="Peptidase_S8"/>
    <property type="match status" value="1"/>
</dbReference>
<evidence type="ECO:0000256" key="3">
    <source>
        <dbReference type="ARBA" id="ARBA00022801"/>
    </source>
</evidence>
<evidence type="ECO:0000256" key="6">
    <source>
        <dbReference type="RuleBase" id="RU003355"/>
    </source>
</evidence>
<accession>A0A0F0CNP3</accession>
<dbReference type="InterPro" id="IPR023828">
    <property type="entry name" value="Peptidase_S8_Ser-AS"/>
</dbReference>
<dbReference type="InterPro" id="IPR017853">
    <property type="entry name" value="GH"/>
</dbReference>
<dbReference type="PROSITE" id="PS51892">
    <property type="entry name" value="SUBTILASE"/>
    <property type="match status" value="1"/>
</dbReference>
<dbReference type="SUPFAM" id="SSF52743">
    <property type="entry name" value="Subtilisin-like"/>
    <property type="match status" value="1"/>
</dbReference>
<dbReference type="SUPFAM" id="SSF51445">
    <property type="entry name" value="(Trans)glycosidases"/>
    <property type="match status" value="1"/>
</dbReference>
<sequence length="1589" mass="181897">MLMSGRQKNLFCDSANIRRASMRFVILLFFKSFLRFQSIPFFLALLFFVNILSWPVHSEDKNFYYSASHKYTEIENDSLDIYRVKWLNRLSGDISRYNNELHSQIVPSDTYVPEMWHIEDLNLYEAWDISKGDNIVVAVIDTGIDYNHTDLVSQIYINTKEISNNGIDDDLNGCKDDYRGWDFYNWDNNPWDDNASASHGTHVSGIIGASENSSGTIGVAPNVKILPLKVLSSQGSGSFNTISKAIKYAADMGAKILNLSLGGAFSYMPSYFTDAIKYAFDKGSLTIVAAGNSNNEVQKYIPASDRLAFTVGAVDSNNEICYFSNYGYKIDVVAPGQDILSTIRYEDYGYLSGTSMATPMVSGVAALIASRNPNFSPQEIAQKIRFSAVDLGDPGYDKYYGFGLLDAYGALKNKIYSESSGRVLGEWFDTLDEDGFIGYKYYDENFDSRNSGRVYSLWPVDDFSITNLAYINDTDEILLQQDFEYMSTWAFGRGMRYIFLDPILKNLLGEVVEFSTGYSAVKRWFLYGDNVYKTYDNIVVENNQDVWRIYTFNPSGDFYDCANPLNWTYISTITSATAQTLNLPSLEKEDWLNLCLSKAVLPELPSIKQKILETDLNTGLATDVLNYNPYINTIEKYFWDNMTIGNVFVKTYYDKNNNFIFDSSDTYLYGRILENKTDYNLSNSSSWLRLEEYNTVTGITSKYKYWGDTDVSLSTIIFDSQKNKISETGYYRGGKEKYEEIYNETDGEFKGKHVKYYYELEESLDVGTVFRIDNITDNWYRALSLENLSVYTAPKKALNFLTGFNMPWTEAYGFNVGIGTKDVDAGFHEYGWSGESGKFFLDDTLKTMKDSLVRVFIFCDLRSGINFNGTTPMSFTDYVYSDMQALVDTARLYNIKLMPVLLDFTMADGMNNLYEGEHSSCITNEIDRLALTTLLGEFVQYFSAEETIYAWDIMNDPSEIYDKAGISYDEIRLFLKGMVDEIHLRDTDTPVTIGQENREILVKEFSGNKSVGEDIYQYQYFNYMEDHWKYLDFSVDSLGLDKPVMIGALEPNPDENNDKIIDEKLSIIHDNGYIGALAWYSSDPGSKFYIPDEIKEKISNWAYENKRENYESGFTKRVIASNGDIYEYKDEDMLTLDEGLIRLYYNSVKNKYFTYAWDTPSAGRLTVDEYNGVYLISGAEEINSGINQSERAAGYVYSYQNKINTTIFDEFFLLEKYLYLSDGATIQNIFYYSQDSAYRISKIDFTLLDISYVYAYNNEDNGFTMDKVVISTGESLGAIVYSPDEDGCIILDSYSSGADKRIITADGNIIEYSDKEINSFGEETRKVLLFSGSNFYKTFEWSDETVTEKVFTGIYEIYPGAAIFYDVNAEELKTVTIYKHNNNFFPNENQGMWVKLKEENYNNGLWQGSIWYDASGYEVKKIFNTGEAIEYYGNSSGKIKFSWISSERPDKYYKTIEDYDNGILSSWQKIDNTRLEIRTYYVSGSVEYQNFYVKGAGDEWQWVFARKFSDTGESNVWGTFLSYASRQETNAPFVFTIPIKPEKDDEIITSNVLSSQNDLLDSKLSALSENQKEFTGYTITSELNTVVVR</sequence>
<dbReference type="PANTHER" id="PTHR43399:SF4">
    <property type="entry name" value="CELL WALL-ASSOCIATED PROTEASE"/>
    <property type="match status" value="1"/>
</dbReference>
<dbReference type="InterPro" id="IPR036852">
    <property type="entry name" value="Peptidase_S8/S53_dom_sf"/>
</dbReference>
<proteinExistence type="inferred from homology"/>
<dbReference type="Gene3D" id="3.20.20.80">
    <property type="entry name" value="Glycosidases"/>
    <property type="match status" value="1"/>
</dbReference>
<dbReference type="EMBL" id="JYNY01000232">
    <property type="protein sequence ID" value="KJJ84953.1"/>
    <property type="molecule type" value="Genomic_DNA"/>
</dbReference>
<dbReference type="PROSITE" id="PS00138">
    <property type="entry name" value="SUBTILASE_SER"/>
    <property type="match status" value="1"/>
</dbReference>
<dbReference type="EC" id="3.4.-.-" evidence="8"/>
<organism evidence="8 9">
    <name type="scientific">Candidatus Omnitrophus magneticus</name>
    <dbReference type="NCBI Taxonomy" id="1609969"/>
    <lineage>
        <taxon>Bacteria</taxon>
        <taxon>Pseudomonadati</taxon>
        <taxon>Candidatus Omnitrophota</taxon>
        <taxon>Candidatus Omnitrophus</taxon>
    </lineage>
</organism>
<comment type="caution">
    <text evidence="8">The sequence shown here is derived from an EMBL/GenBank/DDBJ whole genome shotgun (WGS) entry which is preliminary data.</text>
</comment>
<evidence type="ECO:0000256" key="5">
    <source>
        <dbReference type="PROSITE-ProRule" id="PRU01240"/>
    </source>
</evidence>
<feature type="domain" description="Peptidase S8/S53" evidence="7">
    <location>
        <begin position="132"/>
        <end position="403"/>
    </location>
</feature>
<keyword evidence="2 5" id="KW-0645">Protease</keyword>
<evidence type="ECO:0000256" key="4">
    <source>
        <dbReference type="ARBA" id="ARBA00022825"/>
    </source>
</evidence>
<dbReference type="PRINTS" id="PR00723">
    <property type="entry name" value="SUBTILISIN"/>
</dbReference>
<evidence type="ECO:0000313" key="8">
    <source>
        <dbReference type="EMBL" id="KJJ84953.1"/>
    </source>
</evidence>
<dbReference type="PROSITE" id="PS00136">
    <property type="entry name" value="SUBTILASE_ASP"/>
    <property type="match status" value="1"/>
</dbReference>
<dbReference type="InterPro" id="IPR023827">
    <property type="entry name" value="Peptidase_S8_Asp-AS"/>
</dbReference>
<dbReference type="GO" id="GO:0004252">
    <property type="term" value="F:serine-type endopeptidase activity"/>
    <property type="evidence" value="ECO:0007669"/>
    <property type="project" value="UniProtKB-UniRule"/>
</dbReference>
<comment type="similarity">
    <text evidence="1 5 6">Belongs to the peptidase S8 family.</text>
</comment>
<dbReference type="InterPro" id="IPR015500">
    <property type="entry name" value="Peptidase_S8_subtilisin-rel"/>
</dbReference>
<evidence type="ECO:0000259" key="7">
    <source>
        <dbReference type="Pfam" id="PF00082"/>
    </source>
</evidence>
<dbReference type="Proteomes" id="UP000033428">
    <property type="component" value="Unassembled WGS sequence"/>
</dbReference>
<feature type="active site" description="Charge relay system" evidence="5">
    <location>
        <position position="141"/>
    </location>
</feature>
<name>A0A0F0CNP3_9BACT</name>
<keyword evidence="9" id="KW-1185">Reference proteome</keyword>
<keyword evidence="4 5" id="KW-0720">Serine protease</keyword>
<keyword evidence="3 5" id="KW-0378">Hydrolase</keyword>
<dbReference type="PATRIC" id="fig|1609969.3.peg.1272"/>
<evidence type="ECO:0000256" key="2">
    <source>
        <dbReference type="ARBA" id="ARBA00022670"/>
    </source>
</evidence>